<dbReference type="EMBL" id="JACGWU010000001">
    <property type="protein sequence ID" value="MBA8828416.1"/>
    <property type="molecule type" value="Genomic_DNA"/>
</dbReference>
<name>A0A7W3JSJ5_9MICO</name>
<dbReference type="CDD" id="cd04685">
    <property type="entry name" value="NUDIX_Hydrolase"/>
    <property type="match status" value="1"/>
</dbReference>
<dbReference type="Pfam" id="PF00293">
    <property type="entry name" value="NUDIX"/>
    <property type="match status" value="1"/>
</dbReference>
<dbReference type="InterPro" id="IPR020084">
    <property type="entry name" value="NUDIX_hydrolase_CS"/>
</dbReference>
<dbReference type="GO" id="GO:0016787">
    <property type="term" value="F:hydrolase activity"/>
    <property type="evidence" value="ECO:0007669"/>
    <property type="project" value="UniProtKB-KW"/>
</dbReference>
<dbReference type="SUPFAM" id="SSF55811">
    <property type="entry name" value="Nudix"/>
    <property type="match status" value="1"/>
</dbReference>
<keyword evidence="8" id="KW-1185">Reference proteome</keyword>
<evidence type="ECO:0000256" key="1">
    <source>
        <dbReference type="ARBA" id="ARBA00001946"/>
    </source>
</evidence>
<protein>
    <submittedName>
        <fullName evidence="7">8-oxo-dGTP pyrophosphatase MutT (NUDIX family)</fullName>
    </submittedName>
</protein>
<dbReference type="PANTHER" id="PTHR43046">
    <property type="entry name" value="GDP-MANNOSE MANNOSYL HYDROLASE"/>
    <property type="match status" value="1"/>
</dbReference>
<evidence type="ECO:0000256" key="5">
    <source>
        <dbReference type="RuleBase" id="RU003476"/>
    </source>
</evidence>
<comment type="similarity">
    <text evidence="2 5">Belongs to the Nudix hydrolase family.</text>
</comment>
<gene>
    <name evidence="7" type="ORF">FB555_000487</name>
</gene>
<evidence type="ECO:0000256" key="2">
    <source>
        <dbReference type="ARBA" id="ARBA00005582"/>
    </source>
</evidence>
<evidence type="ECO:0000259" key="6">
    <source>
        <dbReference type="PROSITE" id="PS51462"/>
    </source>
</evidence>
<dbReference type="AlphaFoldDB" id="A0A7W3JSJ5"/>
<evidence type="ECO:0000256" key="3">
    <source>
        <dbReference type="ARBA" id="ARBA00022801"/>
    </source>
</evidence>
<feature type="domain" description="Nudix hydrolase" evidence="6">
    <location>
        <begin position="5"/>
        <end position="149"/>
    </location>
</feature>
<sequence>MTPPKHRRASRVILLDDRDRFLLMLTVSSRLKIPVVQWITPGGGVEAGESHEQGAIRELFEETGLVVSDVGAPVFTIDGSRLFASGHVQTTHSEFFVVRTPAFTPVTDHWMENEFDDIRDVRWWSLEELKSTDEPYSPEPLISLVEAALTP</sequence>
<dbReference type="Gene3D" id="3.90.79.10">
    <property type="entry name" value="Nucleoside Triphosphate Pyrophosphohydrolase"/>
    <property type="match status" value="1"/>
</dbReference>
<evidence type="ECO:0000256" key="4">
    <source>
        <dbReference type="ARBA" id="ARBA00022842"/>
    </source>
</evidence>
<dbReference type="PROSITE" id="PS00893">
    <property type="entry name" value="NUDIX_BOX"/>
    <property type="match status" value="1"/>
</dbReference>
<dbReference type="RefSeq" id="WP_182483829.1">
    <property type="nucleotide sequence ID" value="NZ_JACGWU010000001.1"/>
</dbReference>
<keyword evidence="4" id="KW-0460">Magnesium</keyword>
<dbReference type="InterPro" id="IPR015797">
    <property type="entry name" value="NUDIX_hydrolase-like_dom_sf"/>
</dbReference>
<dbReference type="PROSITE" id="PS51462">
    <property type="entry name" value="NUDIX"/>
    <property type="match status" value="1"/>
</dbReference>
<dbReference type="PANTHER" id="PTHR43046:SF12">
    <property type="entry name" value="GDP-MANNOSE MANNOSYL HYDROLASE"/>
    <property type="match status" value="1"/>
</dbReference>
<comment type="caution">
    <text evidence="7">The sequence shown here is derived from an EMBL/GenBank/DDBJ whole genome shotgun (WGS) entry which is preliminary data.</text>
</comment>
<evidence type="ECO:0000313" key="8">
    <source>
        <dbReference type="Proteomes" id="UP000524237"/>
    </source>
</evidence>
<reference evidence="7 8" key="1">
    <citation type="submission" date="2020-07" db="EMBL/GenBank/DDBJ databases">
        <title>Sequencing the genomes of 1000 actinobacteria strains.</title>
        <authorList>
            <person name="Klenk H.-P."/>
        </authorList>
    </citation>
    <scope>NUCLEOTIDE SEQUENCE [LARGE SCALE GENOMIC DNA]</scope>
    <source>
        <strain evidence="7 8">DSM 23737</strain>
    </source>
</reference>
<accession>A0A7W3JSJ5</accession>
<dbReference type="InterPro" id="IPR000086">
    <property type="entry name" value="NUDIX_hydrolase_dom"/>
</dbReference>
<comment type="cofactor">
    <cofactor evidence="1">
        <name>Mg(2+)</name>
        <dbReference type="ChEBI" id="CHEBI:18420"/>
    </cofactor>
</comment>
<dbReference type="InterPro" id="IPR020476">
    <property type="entry name" value="Nudix_hydrolase"/>
</dbReference>
<organism evidence="7 8">
    <name type="scientific">Alpinimonas psychrophila</name>
    <dbReference type="NCBI Taxonomy" id="748908"/>
    <lineage>
        <taxon>Bacteria</taxon>
        <taxon>Bacillati</taxon>
        <taxon>Actinomycetota</taxon>
        <taxon>Actinomycetes</taxon>
        <taxon>Micrococcales</taxon>
        <taxon>Microbacteriaceae</taxon>
        <taxon>Alpinimonas</taxon>
    </lineage>
</organism>
<dbReference type="Proteomes" id="UP000524237">
    <property type="component" value="Unassembled WGS sequence"/>
</dbReference>
<evidence type="ECO:0000313" key="7">
    <source>
        <dbReference type="EMBL" id="MBA8828416.1"/>
    </source>
</evidence>
<keyword evidence="3 5" id="KW-0378">Hydrolase</keyword>
<proteinExistence type="inferred from homology"/>
<dbReference type="PRINTS" id="PR00502">
    <property type="entry name" value="NUDIXFAMILY"/>
</dbReference>